<gene>
    <name evidence="2" type="ORF">VF724_20860</name>
</gene>
<keyword evidence="3" id="KW-1185">Reference proteome</keyword>
<dbReference type="InterPro" id="IPR019302">
    <property type="entry name" value="CAP12/PCTIR_TIR_dom"/>
</dbReference>
<evidence type="ECO:0000259" key="1">
    <source>
        <dbReference type="Pfam" id="PF10137"/>
    </source>
</evidence>
<proteinExistence type="predicted"/>
<dbReference type="RefSeq" id="WP_371756192.1">
    <property type="nucleotide sequence ID" value="NZ_JAYJLD010000078.1"/>
</dbReference>
<dbReference type="EMBL" id="JAYJLD010000078">
    <property type="protein sequence ID" value="MEB3104066.1"/>
    <property type="molecule type" value="Genomic_DNA"/>
</dbReference>
<dbReference type="Pfam" id="PF10137">
    <property type="entry name" value="CAP12-PCTIR_TIR"/>
    <property type="match status" value="1"/>
</dbReference>
<name>A0ABU5ZNG3_9BACL</name>
<organism evidence="2 3">
    <name type="scientific">Ferviditalea candida</name>
    <dbReference type="NCBI Taxonomy" id="3108399"/>
    <lineage>
        <taxon>Bacteria</taxon>
        <taxon>Bacillati</taxon>
        <taxon>Bacillota</taxon>
        <taxon>Bacilli</taxon>
        <taxon>Bacillales</taxon>
        <taxon>Paenibacillaceae</taxon>
        <taxon>Ferviditalea</taxon>
    </lineage>
</organism>
<evidence type="ECO:0000313" key="2">
    <source>
        <dbReference type="EMBL" id="MEB3104066.1"/>
    </source>
</evidence>
<accession>A0ABU5ZNG3</accession>
<protein>
    <submittedName>
        <fullName evidence="2">Nucleotide-binding protein</fullName>
    </submittedName>
</protein>
<feature type="domain" description="CD-NTase-associated protein 12/Pycsar effector protein TIR" evidence="1">
    <location>
        <begin position="4"/>
        <end position="121"/>
    </location>
</feature>
<comment type="caution">
    <text evidence="2">The sequence shown here is derived from an EMBL/GenBank/DDBJ whole genome shotgun (WGS) entry which is preliminary data.</text>
</comment>
<dbReference type="Proteomes" id="UP001310386">
    <property type="component" value="Unassembled WGS sequence"/>
</dbReference>
<evidence type="ECO:0000313" key="3">
    <source>
        <dbReference type="Proteomes" id="UP001310386"/>
    </source>
</evidence>
<sequence length="214" mass="24598">MKPRVFIGSSVESLEIARALQVILDYDCESVIWNQGVFKLSSTTMHDLSRIEDIDFAIFIFSPDDLTTIRNQEYRTVRDNLILEFGMFVGKLGLDRVFFVIPKDIDFHLPTDILGITPGVYEAFRKDKNIEAALGAVSRQMLLQMKQLGNKTLPVVEGKWEFTLNSSNKWIWKRYSGNGKLIGASCNEYVRKEYCIENARLHGYTVSKDYRVPK</sequence>
<reference evidence="2" key="1">
    <citation type="submission" date="2023-12" db="EMBL/GenBank/DDBJ databases">
        <title>Fervidustalea candida gen. nov., sp. nov., a novel member of the family Paenibacillaceae isolated from a geothermal area.</title>
        <authorList>
            <person name="Li W.-J."/>
            <person name="Jiao J.-Y."/>
            <person name="Chen Y."/>
        </authorList>
    </citation>
    <scope>NUCLEOTIDE SEQUENCE</scope>
    <source>
        <strain evidence="2">SYSU GA230002</strain>
    </source>
</reference>